<dbReference type="NCBIfam" id="TIGR01469">
    <property type="entry name" value="cobA_cysG_Cterm"/>
    <property type="match status" value="1"/>
</dbReference>
<dbReference type="PROSITE" id="PS00839">
    <property type="entry name" value="SUMT_1"/>
    <property type="match status" value="1"/>
</dbReference>
<reference evidence="10" key="1">
    <citation type="submission" date="2019-12" db="EMBL/GenBank/DDBJ databases">
        <title>Complete genome of Terracaulis silvestris 0127_4.</title>
        <authorList>
            <person name="Vieira S."/>
            <person name="Riedel T."/>
            <person name="Sproer C."/>
            <person name="Pascual J."/>
            <person name="Boedeker C."/>
            <person name="Overmann J."/>
        </authorList>
    </citation>
    <scope>NUCLEOTIDE SEQUENCE [LARGE SCALE GENOMIC DNA]</scope>
    <source>
        <strain evidence="10">0127_4</strain>
    </source>
</reference>
<dbReference type="NCBIfam" id="NF004790">
    <property type="entry name" value="PRK06136.1"/>
    <property type="match status" value="1"/>
</dbReference>
<dbReference type="InterPro" id="IPR006366">
    <property type="entry name" value="CobA/CysG_C"/>
</dbReference>
<name>A0A6I6MX80_9CAUL</name>
<keyword evidence="5" id="KW-0949">S-adenosyl-L-methionine</keyword>
<dbReference type="FunFam" id="3.40.1010.10:FF:000001">
    <property type="entry name" value="Siroheme synthase"/>
    <property type="match status" value="1"/>
</dbReference>
<dbReference type="KEGG" id="tsv:DSM104635_03090"/>
<evidence type="ECO:0000313" key="9">
    <source>
        <dbReference type="EMBL" id="QGZ96232.1"/>
    </source>
</evidence>
<dbReference type="InterPro" id="IPR014776">
    <property type="entry name" value="4pyrrole_Mease_sub2"/>
</dbReference>
<dbReference type="GO" id="GO:0004851">
    <property type="term" value="F:uroporphyrin-III C-methyltransferase activity"/>
    <property type="evidence" value="ECO:0007669"/>
    <property type="project" value="UniProtKB-EC"/>
</dbReference>
<dbReference type="PANTHER" id="PTHR45790:SF3">
    <property type="entry name" value="S-ADENOSYL-L-METHIONINE-DEPENDENT UROPORPHYRINOGEN III METHYLTRANSFERASE, CHLOROPLASTIC"/>
    <property type="match status" value="1"/>
</dbReference>
<dbReference type="EMBL" id="CP047045">
    <property type="protein sequence ID" value="QGZ96232.1"/>
    <property type="molecule type" value="Genomic_DNA"/>
</dbReference>
<dbReference type="Gene3D" id="3.40.1010.10">
    <property type="entry name" value="Cobalt-precorrin-4 Transmethylase, Domain 1"/>
    <property type="match status" value="1"/>
</dbReference>
<dbReference type="InterPro" id="IPR000878">
    <property type="entry name" value="4pyrrol_Mease"/>
</dbReference>
<keyword evidence="6" id="KW-0627">Porphyrin biosynthesis</keyword>
<dbReference type="Gene3D" id="3.30.950.10">
    <property type="entry name" value="Methyltransferase, Cobalt-precorrin-4 Transmethylase, Domain 2"/>
    <property type="match status" value="1"/>
</dbReference>
<evidence type="ECO:0000256" key="5">
    <source>
        <dbReference type="ARBA" id="ARBA00022691"/>
    </source>
</evidence>
<evidence type="ECO:0000259" key="8">
    <source>
        <dbReference type="Pfam" id="PF00590"/>
    </source>
</evidence>
<keyword evidence="10" id="KW-1185">Reference proteome</keyword>
<keyword evidence="3" id="KW-0489">Methyltransferase</keyword>
<dbReference type="InterPro" id="IPR050161">
    <property type="entry name" value="Siro_Cobalamin_biosynth"/>
</dbReference>
<organism evidence="9 10">
    <name type="scientific">Terricaulis silvestris</name>
    <dbReference type="NCBI Taxonomy" id="2686094"/>
    <lineage>
        <taxon>Bacteria</taxon>
        <taxon>Pseudomonadati</taxon>
        <taxon>Pseudomonadota</taxon>
        <taxon>Alphaproteobacteria</taxon>
        <taxon>Caulobacterales</taxon>
        <taxon>Caulobacteraceae</taxon>
        <taxon>Terricaulis</taxon>
    </lineage>
</organism>
<dbReference type="Proteomes" id="UP000431269">
    <property type="component" value="Chromosome"/>
</dbReference>
<dbReference type="InterPro" id="IPR035996">
    <property type="entry name" value="4pyrrol_Methylase_sf"/>
</dbReference>
<evidence type="ECO:0000256" key="3">
    <source>
        <dbReference type="ARBA" id="ARBA00022603"/>
    </source>
</evidence>
<dbReference type="InterPro" id="IPR014777">
    <property type="entry name" value="4pyrrole_Mease_sub1"/>
</dbReference>
<sequence>MSGAVYLVGAGPGAADLLTVRAARLLGQADVVVHDALIGAEVLALAPQAKLYNVGKRANRPSVDQRFICRLLVRLAGRHGVVVRLKGGDPNLFGRATEETRACRAAGVPVVSVPGISAGFAAASSLGVSLTARGVSRSVAFVTPTVARDGVETAHWAEAAAAAETAVIYMGALQAERVRDALLARGVPAHRPVALVESASLVGERIVRGALHELVELARELGEGPAIMVIGEAVAEARAVIAAADAA</sequence>
<protein>
    <recommendedName>
        <fullName evidence="2">uroporphyrinogen-III C-methyltransferase</fullName>
        <ecNumber evidence="2">2.1.1.107</ecNumber>
    </recommendedName>
</protein>
<dbReference type="AlphaFoldDB" id="A0A6I6MX80"/>
<evidence type="ECO:0000256" key="6">
    <source>
        <dbReference type="ARBA" id="ARBA00023244"/>
    </source>
</evidence>
<proteinExistence type="inferred from homology"/>
<dbReference type="CDD" id="cd11642">
    <property type="entry name" value="SUMT"/>
    <property type="match status" value="1"/>
</dbReference>
<dbReference type="GO" id="GO:0019354">
    <property type="term" value="P:siroheme biosynthetic process"/>
    <property type="evidence" value="ECO:0007669"/>
    <property type="project" value="UniProtKB-UniPathway"/>
</dbReference>
<evidence type="ECO:0000313" key="10">
    <source>
        <dbReference type="Proteomes" id="UP000431269"/>
    </source>
</evidence>
<evidence type="ECO:0000256" key="4">
    <source>
        <dbReference type="ARBA" id="ARBA00022679"/>
    </source>
</evidence>
<dbReference type="EC" id="2.1.1.107" evidence="2"/>
<dbReference type="PANTHER" id="PTHR45790">
    <property type="entry name" value="SIROHEME SYNTHASE-RELATED"/>
    <property type="match status" value="1"/>
</dbReference>
<feature type="domain" description="Tetrapyrrole methylase" evidence="8">
    <location>
        <begin position="5"/>
        <end position="214"/>
    </location>
</feature>
<comment type="similarity">
    <text evidence="1">Belongs to the precorrin methyltransferase family.</text>
</comment>
<dbReference type="RefSeq" id="WP_228445714.1">
    <property type="nucleotide sequence ID" value="NZ_CP047045.1"/>
</dbReference>
<evidence type="ECO:0000256" key="2">
    <source>
        <dbReference type="ARBA" id="ARBA00012162"/>
    </source>
</evidence>
<dbReference type="GO" id="GO:0032259">
    <property type="term" value="P:methylation"/>
    <property type="evidence" value="ECO:0007669"/>
    <property type="project" value="UniProtKB-KW"/>
</dbReference>
<accession>A0A6I6MX80</accession>
<comment type="pathway">
    <text evidence="7">Porphyrin-containing compound metabolism; siroheme biosynthesis; precorrin-2 from uroporphyrinogen III: step 1/1.</text>
</comment>
<dbReference type="UniPathway" id="UPA00262">
    <property type="reaction ID" value="UER00211"/>
</dbReference>
<keyword evidence="4" id="KW-0808">Transferase</keyword>
<gene>
    <name evidence="9" type="primary">cysG</name>
    <name evidence="9" type="ORF">DSM104635_03090</name>
</gene>
<dbReference type="SUPFAM" id="SSF53790">
    <property type="entry name" value="Tetrapyrrole methylase"/>
    <property type="match status" value="1"/>
</dbReference>
<dbReference type="InterPro" id="IPR003043">
    <property type="entry name" value="Uropor_MeTrfase_CS"/>
</dbReference>
<evidence type="ECO:0000256" key="1">
    <source>
        <dbReference type="ARBA" id="ARBA00005879"/>
    </source>
</evidence>
<dbReference type="Pfam" id="PF00590">
    <property type="entry name" value="TP_methylase"/>
    <property type="match status" value="1"/>
</dbReference>
<evidence type="ECO:0000256" key="7">
    <source>
        <dbReference type="ARBA" id="ARBA00025705"/>
    </source>
</evidence>